<dbReference type="AlphaFoldDB" id="A0A891ZK86"/>
<gene>
    <name evidence="11" type="primary">COX3</name>
</gene>
<dbReference type="SUPFAM" id="SSF81452">
    <property type="entry name" value="Cytochrome c oxidase subunit III-like"/>
    <property type="match status" value="1"/>
</dbReference>
<dbReference type="Gene3D" id="1.10.287.70">
    <property type="match status" value="1"/>
</dbReference>
<dbReference type="InterPro" id="IPR024791">
    <property type="entry name" value="Cyt_c/ubiquinol_Oxase_su3"/>
</dbReference>
<evidence type="ECO:0000256" key="9">
    <source>
        <dbReference type="SAM" id="Phobius"/>
    </source>
</evidence>
<comment type="similarity">
    <text evidence="2 8">Belongs to the cytochrome c oxidase subunit 3 family.</text>
</comment>
<feature type="transmembrane region" description="Helical" evidence="9">
    <location>
        <begin position="192"/>
        <end position="218"/>
    </location>
</feature>
<feature type="transmembrane region" description="Helical" evidence="9">
    <location>
        <begin position="128"/>
        <end position="148"/>
    </location>
</feature>
<dbReference type="PANTHER" id="PTHR11403">
    <property type="entry name" value="CYTOCHROME C OXIDASE SUBUNIT III"/>
    <property type="match status" value="1"/>
</dbReference>
<dbReference type="InterPro" id="IPR035973">
    <property type="entry name" value="Cyt_c_oxidase_su3-like_sf"/>
</dbReference>
<feature type="transmembrane region" description="Helical" evidence="9">
    <location>
        <begin position="80"/>
        <end position="103"/>
    </location>
</feature>
<dbReference type="CTD" id="4514"/>
<accession>A0A891ZK86</accession>
<evidence type="ECO:0000256" key="6">
    <source>
        <dbReference type="ARBA" id="ARBA00022989"/>
    </source>
</evidence>
<name>A0A891ZK86_9CRUS</name>
<dbReference type="PROSITE" id="PS50253">
    <property type="entry name" value="COX3"/>
    <property type="match status" value="1"/>
</dbReference>
<dbReference type="PANTHER" id="PTHR11403:SF7">
    <property type="entry name" value="CYTOCHROME C OXIDASE SUBUNIT 3"/>
    <property type="match status" value="1"/>
</dbReference>
<dbReference type="InterPro" id="IPR000298">
    <property type="entry name" value="Cyt_c_oxidase-like_su3"/>
</dbReference>
<evidence type="ECO:0000259" key="10">
    <source>
        <dbReference type="PROSITE" id="PS50253"/>
    </source>
</evidence>
<dbReference type="InterPro" id="IPR013833">
    <property type="entry name" value="Cyt_c_oxidase_su3_a-hlx"/>
</dbReference>
<proteinExistence type="inferred from homology"/>
<dbReference type="GO" id="GO:0005739">
    <property type="term" value="C:mitochondrion"/>
    <property type="evidence" value="ECO:0007669"/>
    <property type="project" value="TreeGrafter"/>
</dbReference>
<keyword evidence="7 9" id="KW-0472">Membrane</keyword>
<dbReference type="Pfam" id="PF00510">
    <property type="entry name" value="COX3"/>
    <property type="match status" value="1"/>
</dbReference>
<evidence type="ECO:0000256" key="8">
    <source>
        <dbReference type="RuleBase" id="RU003375"/>
    </source>
</evidence>
<reference evidence="11" key="1">
    <citation type="journal article" date="2020" name="Mitochondrial DNA Part B Resour">
        <title>The complete mitochondrial genome of Jesogammarus (Jesogammarus) hinumensis (Crustacea: Amphipoda: Anisogammaridae).</title>
        <authorList>
            <person name="Lee C.W."/>
            <person name="Tomikawa K."/>
            <person name="Min G.S."/>
        </authorList>
    </citation>
    <scope>NUCLEOTIDE SEQUENCE</scope>
</reference>
<reference evidence="11" key="2">
    <citation type="submission" date="2020-03" db="EMBL/GenBank/DDBJ databases">
        <authorList>
            <person name="Lee C.-W."/>
            <person name="Tomikawa K."/>
            <person name="Min G.-S."/>
        </authorList>
    </citation>
    <scope>NUCLEOTIDE SEQUENCE</scope>
</reference>
<keyword evidence="4 8" id="KW-0812">Transmembrane</keyword>
<feature type="transmembrane region" description="Helical" evidence="9">
    <location>
        <begin position="160"/>
        <end position="180"/>
    </location>
</feature>
<keyword evidence="5" id="KW-1278">Translocase</keyword>
<evidence type="ECO:0000313" key="11">
    <source>
        <dbReference type="EMBL" id="QRN71581.1"/>
    </source>
</evidence>
<dbReference type="CDD" id="cd01665">
    <property type="entry name" value="Cyt_c_Oxidase_III"/>
    <property type="match status" value="1"/>
</dbReference>
<geneLocation type="mitochondrion" evidence="11"/>
<dbReference type="FunFam" id="1.20.120.80:FF:000002">
    <property type="entry name" value="Cytochrome c oxidase subunit 3"/>
    <property type="match status" value="1"/>
</dbReference>
<dbReference type="GO" id="GO:0006123">
    <property type="term" value="P:mitochondrial electron transport, cytochrome c to oxygen"/>
    <property type="evidence" value="ECO:0007669"/>
    <property type="project" value="TreeGrafter"/>
</dbReference>
<dbReference type="Gene3D" id="1.20.120.80">
    <property type="entry name" value="Cytochrome c oxidase, subunit III, four-helix bundle"/>
    <property type="match status" value="1"/>
</dbReference>
<evidence type="ECO:0000256" key="1">
    <source>
        <dbReference type="ARBA" id="ARBA00004141"/>
    </source>
</evidence>
<evidence type="ECO:0000256" key="7">
    <source>
        <dbReference type="ARBA" id="ARBA00023136"/>
    </source>
</evidence>
<dbReference type="GO" id="GO:0016020">
    <property type="term" value="C:membrane"/>
    <property type="evidence" value="ECO:0007669"/>
    <property type="project" value="UniProtKB-SubCell"/>
</dbReference>
<comment type="function">
    <text evidence="8">Component of the cytochrome c oxidase, the last enzyme in the mitochondrial electron transport chain which drives oxidative phosphorylation. The respiratory chain contains 3 multisubunit complexes succinate dehydrogenase (complex II, CII), ubiquinol-cytochrome c oxidoreductase (cytochrome b-c1 complex, complex III, CIII) and cytochrome c oxidase (complex IV, CIV), that cooperate to transfer electrons derived from NADH and succinate to molecular oxygen, creating an electrochemical gradient over the inner membrane that drives transmembrane transport and the ATP synthase. Cytochrome c oxidase is the component of the respiratory chain that catalyzes the reduction of oxygen to water. Electrons originating from reduced cytochrome c in the intermembrane space (IMS) are transferred via the dinuclear copper A center (CU(A)) of subunit 2 and heme A of subunit 1 to the active site in subunit 1, a binuclear center (BNC) formed by heme A3 and copper B (CU(B)). The BNC reduces molecular oxygen to 2 water molecules using 4 electrons from cytochrome c in the IMS and 4 protons from the mitochondrial matrix.</text>
</comment>
<keyword evidence="6 9" id="KW-1133">Transmembrane helix</keyword>
<organism evidence="11">
    <name type="scientific">Jesogammarus hinumensis</name>
    <dbReference type="NCBI Taxonomy" id="378308"/>
    <lineage>
        <taxon>Eukaryota</taxon>
        <taxon>Metazoa</taxon>
        <taxon>Ecdysozoa</taxon>
        <taxon>Arthropoda</taxon>
        <taxon>Crustacea</taxon>
        <taxon>Multicrustacea</taxon>
        <taxon>Malacostraca</taxon>
        <taxon>Eumalacostraca</taxon>
        <taxon>Peracarida</taxon>
        <taxon>Amphipoda</taxon>
        <taxon>Senticaudata</taxon>
        <taxon>Gammarida</taxon>
        <taxon>Gammaridira</taxon>
        <taxon>Gammaroidea</taxon>
        <taxon>Anisogammaridae</taxon>
        <taxon>Jesogammarus</taxon>
    </lineage>
</organism>
<dbReference type="GeneID" id="67268919"/>
<protein>
    <recommendedName>
        <fullName evidence="3 8">Cytochrome c oxidase subunit 3</fullName>
    </recommendedName>
</protein>
<dbReference type="InterPro" id="IPR033945">
    <property type="entry name" value="Cyt_c_oxase_su3_dom"/>
</dbReference>
<evidence type="ECO:0000256" key="3">
    <source>
        <dbReference type="ARBA" id="ARBA00015944"/>
    </source>
</evidence>
<feature type="domain" description="Heme-copper oxidase subunit III family profile" evidence="10">
    <location>
        <begin position="5"/>
        <end position="262"/>
    </location>
</feature>
<evidence type="ECO:0000256" key="4">
    <source>
        <dbReference type="ARBA" id="ARBA00022692"/>
    </source>
</evidence>
<evidence type="ECO:0000256" key="5">
    <source>
        <dbReference type="ARBA" id="ARBA00022967"/>
    </source>
</evidence>
<evidence type="ECO:0000256" key="2">
    <source>
        <dbReference type="ARBA" id="ARBA00010581"/>
    </source>
</evidence>
<sequence length="262" mass="30034">MSLKTNHPYHLVEKSPWPLTSSLSATWLTSGLAKWFNTFNPSLLLVALLSIFISSTQWWRDTSRESTLMGDHTIKVTTGLRWGMILFILSEVLFFFSFFWAFFNTSLTPTEEIGDFWPPVGVYPFNPFQIPLINTIILLLSGFTVTWAHHSIMKNMHNETVLALATTIMLGVIFTTVQAMEYKQAPFSIADSAYGSTFFVATGFHGLHVLIGTAFLLTSLARNIFYQFSNTHHMGLEAAIWYWHFVDVVWLFLYLSIYWWGS</sequence>
<feature type="transmembrane region" description="Helical" evidence="9">
    <location>
        <begin position="39"/>
        <end position="59"/>
    </location>
</feature>
<dbReference type="RefSeq" id="YP_010164876.1">
    <property type="nucleotide sequence ID" value="NC_057497.1"/>
</dbReference>
<feature type="transmembrane region" description="Helical" evidence="9">
    <location>
        <begin position="239"/>
        <end position="260"/>
    </location>
</feature>
<dbReference type="EMBL" id="MT270126">
    <property type="protein sequence ID" value="QRN71581.1"/>
    <property type="molecule type" value="Genomic_DNA"/>
</dbReference>
<comment type="subcellular location">
    <subcellularLocation>
        <location evidence="1">Membrane</location>
        <topology evidence="1">Multi-pass membrane protein</topology>
    </subcellularLocation>
</comment>
<keyword evidence="8 11" id="KW-0496">Mitochondrion</keyword>
<dbReference type="GO" id="GO:0004129">
    <property type="term" value="F:cytochrome-c oxidase activity"/>
    <property type="evidence" value="ECO:0007669"/>
    <property type="project" value="InterPro"/>
</dbReference>